<keyword evidence="3" id="KW-1185">Reference proteome</keyword>
<dbReference type="Proteomes" id="UP000015380">
    <property type="component" value="Chromosome"/>
</dbReference>
<dbReference type="EMBL" id="CP005996">
    <property type="protein sequence ID" value="AGS38506.1"/>
    <property type="molecule type" value="Genomic_DNA"/>
</dbReference>
<protein>
    <recommendedName>
        <fullName evidence="4">DUF3012 domain-containing protein</fullName>
    </recommendedName>
</protein>
<dbReference type="InterPro" id="IPR021379">
    <property type="entry name" value="DUF3012"/>
</dbReference>
<dbReference type="KEGG" id="cza:CYCME_0164"/>
<dbReference type="HOGENOM" id="CLU_204001_0_0_6"/>
<gene>
    <name evidence="2" type="ORF">CYCME_0164</name>
</gene>
<reference evidence="2 3" key="1">
    <citation type="submission" date="2013-05" db="EMBL/GenBank/DDBJ databases">
        <title>Between feast and famine: a lifestyle of most important marine PAH-degrading bacterium Cycloclasticus sp. 7ME.</title>
        <authorList>
            <person name="Yakimov M.M."/>
            <person name="Messina E."/>
            <person name="Genovese M."/>
            <person name="Denaro R."/>
            <person name="Crisafi F."/>
            <person name="Russo D."/>
            <person name="Cappello S."/>
            <person name="Santisi S."/>
            <person name="Smedile F."/>
            <person name="Golyshina O.V."/>
            <person name="Tran H."/>
            <person name="Pieper D.H."/>
            <person name="Golyshin P.N."/>
            <person name="Giuliano L."/>
        </authorList>
    </citation>
    <scope>NUCLEOTIDE SEQUENCE [LARGE SCALE GENOMIC DNA]</scope>
    <source>
        <strain evidence="2 3">78-ME</strain>
    </source>
</reference>
<name>S5T3Z3_9GAMM</name>
<feature type="signal peptide" evidence="1">
    <location>
        <begin position="1"/>
        <end position="21"/>
    </location>
</feature>
<evidence type="ECO:0008006" key="4">
    <source>
        <dbReference type="Google" id="ProtNLM"/>
    </source>
</evidence>
<dbReference type="RefSeq" id="WP_020931845.1">
    <property type="nucleotide sequence ID" value="NC_021917.1"/>
</dbReference>
<dbReference type="eggNOG" id="ENOG5033DRY">
    <property type="taxonomic scope" value="Bacteria"/>
</dbReference>
<accession>S5T3Z3</accession>
<dbReference type="PROSITE" id="PS51257">
    <property type="entry name" value="PROKAR_LIPOPROTEIN"/>
    <property type="match status" value="1"/>
</dbReference>
<sequence length="58" mass="6347">MSIIKKSALSALVITLFTLTACTPEVGSDAWCTDMKEKSKADWTANQTSDFAKNCVFK</sequence>
<evidence type="ECO:0000313" key="3">
    <source>
        <dbReference type="Proteomes" id="UP000015380"/>
    </source>
</evidence>
<reference evidence="3" key="2">
    <citation type="journal article" date="2016" name="Environ. Microbiol. Rep.">
        <title>Analysis of defence systems and a conjugative IncP-1 plasmid in the marine polyaromatic hydrocarbons-degrading bacterium Cycloclasticus sp. 78-ME.</title>
        <authorList>
            <person name="Yakimov M.M."/>
            <person name="Crisafi F."/>
            <person name="Messina E."/>
            <person name="Smedile F."/>
            <person name="Lopatina A."/>
            <person name="Denaro R."/>
            <person name="Pieper D.H."/>
            <person name="Golyshin P.N."/>
            <person name="Giuliano L."/>
        </authorList>
    </citation>
    <scope>NUCLEOTIDE SEQUENCE [LARGE SCALE GENOMIC DNA]</scope>
    <source>
        <strain evidence="3">78-ME</strain>
    </source>
</reference>
<evidence type="ECO:0000256" key="1">
    <source>
        <dbReference type="SAM" id="SignalP"/>
    </source>
</evidence>
<dbReference type="Pfam" id="PF11216">
    <property type="entry name" value="DUF3012"/>
    <property type="match status" value="1"/>
</dbReference>
<organism evidence="2 3">
    <name type="scientific">Cycloclasticus zancles 78-ME</name>
    <dbReference type="NCBI Taxonomy" id="1198232"/>
    <lineage>
        <taxon>Bacteria</taxon>
        <taxon>Pseudomonadati</taxon>
        <taxon>Pseudomonadota</taxon>
        <taxon>Gammaproteobacteria</taxon>
        <taxon>Thiotrichales</taxon>
        <taxon>Piscirickettsiaceae</taxon>
        <taxon>Cycloclasticus</taxon>
    </lineage>
</organism>
<proteinExistence type="predicted"/>
<feature type="chain" id="PRO_5004532582" description="DUF3012 domain-containing protein" evidence="1">
    <location>
        <begin position="22"/>
        <end position="58"/>
    </location>
</feature>
<evidence type="ECO:0000313" key="2">
    <source>
        <dbReference type="EMBL" id="AGS38506.1"/>
    </source>
</evidence>
<dbReference type="AlphaFoldDB" id="S5T3Z3"/>
<keyword evidence="1" id="KW-0732">Signal</keyword>